<dbReference type="AlphaFoldDB" id="A0A099UGX8"/>
<proteinExistence type="predicted"/>
<dbReference type="Proteomes" id="UP000064525">
    <property type="component" value="Chromosome I"/>
</dbReference>
<accession>A0A099UGX8</accession>
<evidence type="ECO:0000313" key="1">
    <source>
        <dbReference type="EMBL" id="CUU38911.1"/>
    </source>
</evidence>
<dbReference type="EMBL" id="JRPF02000007">
    <property type="protein sequence ID" value="TLD78323.1"/>
    <property type="molecule type" value="Genomic_DNA"/>
</dbReference>
<reference evidence="4" key="2">
    <citation type="submission" date="2015-11" db="EMBL/GenBank/DDBJ databases">
        <authorList>
            <person name="Anvar S.Y."/>
        </authorList>
    </citation>
    <scope>NUCLEOTIDE SEQUENCE [LARGE SCALE GENOMIC DNA]</scope>
</reference>
<evidence type="ECO:0000313" key="3">
    <source>
        <dbReference type="Proteomes" id="UP000029925"/>
    </source>
</evidence>
<gene>
    <name evidence="1" type="ORF">BN2458_PEG0024</name>
    <name evidence="2" type="ORF">LS75_006880</name>
</gene>
<organism evidence="1 4">
    <name type="scientific">Helicobacter typhlonius</name>
    <dbReference type="NCBI Taxonomy" id="76936"/>
    <lineage>
        <taxon>Bacteria</taxon>
        <taxon>Pseudomonadati</taxon>
        <taxon>Campylobacterota</taxon>
        <taxon>Epsilonproteobacteria</taxon>
        <taxon>Campylobacterales</taxon>
        <taxon>Helicobacteraceae</taxon>
        <taxon>Helicobacter</taxon>
    </lineage>
</organism>
<dbReference type="KEGG" id="hty:BN2458_PEG0024"/>
<dbReference type="STRING" id="76936.BN2458_PEG0024"/>
<evidence type="ECO:0000313" key="4">
    <source>
        <dbReference type="Proteomes" id="UP000064525"/>
    </source>
</evidence>
<protein>
    <submittedName>
        <fullName evidence="1">Predicted secreted protein</fullName>
    </submittedName>
</protein>
<dbReference type="OrthoDB" id="5322111at2"/>
<keyword evidence="3" id="KW-1185">Reference proteome</keyword>
<dbReference type="EMBL" id="LN907858">
    <property type="protein sequence ID" value="CUU38911.1"/>
    <property type="molecule type" value="Genomic_DNA"/>
</dbReference>
<evidence type="ECO:0000313" key="2">
    <source>
        <dbReference type="EMBL" id="TLD78323.1"/>
    </source>
</evidence>
<dbReference type="GeneID" id="78150408"/>
<sequence length="154" mass="18037">MKRLMILCFVSFGLIDAAQRLDIQCEVGYREKICGDDYSCEASKCWINDTDILTAFRNDLRFWIESAQRRERANEPQTQLYQKALLQDLPNIQTTKRVEIKNKYGQTCFMDIKRPNQNTLEIRYNDCSDESDFKKTYQQNGQKVEIIEDGDNGA</sequence>
<dbReference type="RefSeq" id="WP_034342503.1">
    <property type="nucleotide sequence ID" value="NZ_CAOMNX010000007.1"/>
</dbReference>
<reference evidence="2 3" key="1">
    <citation type="journal article" date="2014" name="Genome Announc.">
        <title>Draft genome sequences of eight enterohepatic helicobacter species isolated from both laboratory and wild rodents.</title>
        <authorList>
            <person name="Sheh A."/>
            <person name="Shen Z."/>
            <person name="Fox J.G."/>
        </authorList>
    </citation>
    <scope>NUCLEOTIDE SEQUENCE [LARGE SCALE GENOMIC DNA]</scope>
    <source>
        <strain evidence="2 3">MIT 98-6810</strain>
    </source>
</reference>
<reference evidence="1" key="3">
    <citation type="submission" date="2015-11" db="EMBL/GenBank/DDBJ databases">
        <authorList>
            <person name="Zhang Y."/>
            <person name="Guo Z."/>
        </authorList>
    </citation>
    <scope>NUCLEOTIDE SEQUENCE</scope>
    <source>
        <strain evidence="1">1</strain>
    </source>
</reference>
<name>A0A099UGX8_9HELI</name>
<dbReference type="PATRIC" id="fig|76936.10.peg.23"/>
<dbReference type="Proteomes" id="UP000029925">
    <property type="component" value="Unassembled WGS sequence"/>
</dbReference>